<dbReference type="Gene3D" id="3.10.450.50">
    <property type="match status" value="1"/>
</dbReference>
<keyword evidence="2" id="KW-1185">Reference proteome</keyword>
<dbReference type="EMBL" id="CP104003">
    <property type="protein sequence ID" value="UWM54551.1"/>
    <property type="molecule type" value="Genomic_DNA"/>
</dbReference>
<dbReference type="AlphaFoldDB" id="A0A9E7R2V3"/>
<dbReference type="GeneID" id="74944919"/>
<organism evidence="1 2">
    <name type="scientific">Salinirubellus salinus</name>
    <dbReference type="NCBI Taxonomy" id="1364945"/>
    <lineage>
        <taxon>Archaea</taxon>
        <taxon>Methanobacteriati</taxon>
        <taxon>Methanobacteriota</taxon>
        <taxon>Stenosarchaea group</taxon>
        <taxon>Halobacteria</taxon>
        <taxon>Halobacteriales</taxon>
        <taxon>Natronomonadaceae</taxon>
        <taxon>Salinirubellus</taxon>
    </lineage>
</organism>
<dbReference type="InterPro" id="IPR009959">
    <property type="entry name" value="Cyclase_SnoaL-like"/>
</dbReference>
<evidence type="ECO:0000313" key="2">
    <source>
        <dbReference type="Proteomes" id="UP001057580"/>
    </source>
</evidence>
<gene>
    <name evidence="1" type="ORF">N0B31_20815</name>
</gene>
<dbReference type="GO" id="GO:0030638">
    <property type="term" value="P:polyketide metabolic process"/>
    <property type="evidence" value="ECO:0007669"/>
    <property type="project" value="InterPro"/>
</dbReference>
<dbReference type="RefSeq" id="WP_260593571.1">
    <property type="nucleotide sequence ID" value="NZ_CP104003.1"/>
</dbReference>
<protein>
    <submittedName>
        <fullName evidence="1">Ester cyclase</fullName>
    </submittedName>
</protein>
<dbReference type="PANTHER" id="PTHR38436:SF1">
    <property type="entry name" value="ESTER CYCLASE"/>
    <property type="match status" value="1"/>
</dbReference>
<dbReference type="Proteomes" id="UP001057580">
    <property type="component" value="Chromosome"/>
</dbReference>
<dbReference type="Pfam" id="PF07366">
    <property type="entry name" value="SnoaL"/>
    <property type="match status" value="1"/>
</dbReference>
<proteinExistence type="predicted"/>
<evidence type="ECO:0000313" key="1">
    <source>
        <dbReference type="EMBL" id="UWM54551.1"/>
    </source>
</evidence>
<dbReference type="InterPro" id="IPR032710">
    <property type="entry name" value="NTF2-like_dom_sf"/>
</dbReference>
<name>A0A9E7R2V3_9EURY</name>
<reference evidence="1" key="1">
    <citation type="submission" date="2022-09" db="EMBL/GenBank/DDBJ databases">
        <title>Diverse halophilic archaea isolated from saline environments.</title>
        <authorList>
            <person name="Cui H.-L."/>
        </authorList>
    </citation>
    <scope>NUCLEOTIDE SEQUENCE</scope>
    <source>
        <strain evidence="1">ZS-35-S2</strain>
    </source>
</reference>
<sequence length="148" mass="16978">MSIRTLDEQRAEIRDLSDAMFNEKAYDRIADGYAEDVVMHNVPQGEDVEGIEAFEEWVRANHEAFPDFHVDIEDVVVGEEKTVTQYVATGTHEGPIPWLDIEPTGKEVEFRGTTVHRMEDGKAVEAWWYYDRLEMLQQLGVVPEQPPA</sequence>
<dbReference type="SUPFAM" id="SSF54427">
    <property type="entry name" value="NTF2-like"/>
    <property type="match status" value="1"/>
</dbReference>
<dbReference type="PANTHER" id="PTHR38436">
    <property type="entry name" value="POLYKETIDE CYCLASE SNOAL-LIKE DOMAIN"/>
    <property type="match status" value="1"/>
</dbReference>
<accession>A0A9E7R2V3</accession>
<dbReference type="KEGG" id="ssai:N0B31_20815"/>